<proteinExistence type="predicted"/>
<dbReference type="InterPro" id="IPR007110">
    <property type="entry name" value="Ig-like_dom"/>
</dbReference>
<keyword evidence="3" id="KW-1185">Reference proteome</keyword>
<dbReference type="PROSITE" id="PS50835">
    <property type="entry name" value="IG_LIKE"/>
    <property type="match status" value="1"/>
</dbReference>
<dbReference type="STRING" id="409849.ENSPMGP00000014954"/>
<organism evidence="2 3">
    <name type="scientific">Periophthalmus magnuspinnatus</name>
    <dbReference type="NCBI Taxonomy" id="409849"/>
    <lineage>
        <taxon>Eukaryota</taxon>
        <taxon>Metazoa</taxon>
        <taxon>Chordata</taxon>
        <taxon>Craniata</taxon>
        <taxon>Vertebrata</taxon>
        <taxon>Euteleostomi</taxon>
        <taxon>Actinopterygii</taxon>
        <taxon>Neopterygii</taxon>
        <taxon>Teleostei</taxon>
        <taxon>Neoteleostei</taxon>
        <taxon>Acanthomorphata</taxon>
        <taxon>Gobiaria</taxon>
        <taxon>Gobiiformes</taxon>
        <taxon>Gobioidei</taxon>
        <taxon>Gobiidae</taxon>
        <taxon>Oxudercinae</taxon>
        <taxon>Periophthalmus</taxon>
    </lineage>
</organism>
<dbReference type="InterPro" id="IPR036179">
    <property type="entry name" value="Ig-like_dom_sf"/>
</dbReference>
<accession>A0A3B4AE90</accession>
<reference evidence="2" key="2">
    <citation type="submission" date="2025-09" db="UniProtKB">
        <authorList>
            <consortium name="Ensembl"/>
        </authorList>
    </citation>
    <scope>IDENTIFICATION</scope>
</reference>
<dbReference type="InterPro" id="IPR013783">
    <property type="entry name" value="Ig-like_fold"/>
</dbReference>
<evidence type="ECO:0000313" key="2">
    <source>
        <dbReference type="Ensembl" id="ENSPMGP00000014954.1"/>
    </source>
</evidence>
<sequence length="123" mass="13918">YDQRRCSLLSLPIPLGDPMQLKCSLVSKNSSTLQCPSKRNLLWFRSGAGESPGSIIYTYEEQTEEQNQRRCVYSLSTTIQDVSDTGTYYCAVATCGHVLFGPGTRVEIRPDNFKHLKNTWIYS</sequence>
<evidence type="ECO:0000259" key="1">
    <source>
        <dbReference type="PROSITE" id="PS50835"/>
    </source>
</evidence>
<name>A0A3B4AE90_9GOBI</name>
<protein>
    <recommendedName>
        <fullName evidence="1">Ig-like domain-containing protein</fullName>
    </recommendedName>
</protein>
<feature type="domain" description="Ig-like" evidence="1">
    <location>
        <begin position="16"/>
        <end position="92"/>
    </location>
</feature>
<evidence type="ECO:0000313" key="3">
    <source>
        <dbReference type="Proteomes" id="UP000261520"/>
    </source>
</evidence>
<reference evidence="2" key="1">
    <citation type="submission" date="2025-08" db="UniProtKB">
        <authorList>
            <consortium name="Ensembl"/>
        </authorList>
    </citation>
    <scope>IDENTIFICATION</scope>
</reference>
<dbReference type="InterPro" id="IPR013106">
    <property type="entry name" value="Ig_V-set"/>
</dbReference>
<dbReference type="SUPFAM" id="SSF48726">
    <property type="entry name" value="Immunoglobulin"/>
    <property type="match status" value="1"/>
</dbReference>
<dbReference type="Proteomes" id="UP000261520">
    <property type="component" value="Unplaced"/>
</dbReference>
<dbReference type="Gene3D" id="2.60.40.10">
    <property type="entry name" value="Immunoglobulins"/>
    <property type="match status" value="1"/>
</dbReference>
<dbReference type="Pfam" id="PF07686">
    <property type="entry name" value="V-set"/>
    <property type="match status" value="1"/>
</dbReference>
<dbReference type="Ensembl" id="ENSPMGT00000015940.1">
    <property type="protein sequence ID" value="ENSPMGP00000014954.1"/>
    <property type="gene ID" value="ENSPMGG00000012253.1"/>
</dbReference>
<dbReference type="AlphaFoldDB" id="A0A3B4AE90"/>